<sequence>MDRITEEALCSLQAQVHVQELVLRALVATHPEPARLLAIWHQCLDHAGSGPVAAHARDSEYLAEHCRVRAEDWTAELVELTLPAADAAGAVVGDAVPLHVVRD</sequence>
<reference evidence="1 2" key="1">
    <citation type="submission" date="2021-03" db="EMBL/GenBank/DDBJ databases">
        <title>Lysobacter sp. nov. isolated from soil of gangwondo yeongwol, south Korea.</title>
        <authorList>
            <person name="Kim K.R."/>
            <person name="Kim K.H."/>
            <person name="Jeon C.O."/>
        </authorList>
    </citation>
    <scope>NUCLEOTIDE SEQUENCE [LARGE SCALE GENOMIC DNA]</scope>
    <source>
        <strain evidence="1 2">R19</strain>
    </source>
</reference>
<accession>A0A974Y019</accession>
<dbReference type="KEGG" id="lsf:I8J32_003065"/>
<evidence type="ECO:0000313" key="2">
    <source>
        <dbReference type="Proteomes" id="UP000639274"/>
    </source>
</evidence>
<dbReference type="AlphaFoldDB" id="A0A974Y019"/>
<dbReference type="EMBL" id="CP071518">
    <property type="protein sequence ID" value="QSX78921.1"/>
    <property type="molecule type" value="Genomic_DNA"/>
</dbReference>
<dbReference type="RefSeq" id="WP_200615262.1">
    <property type="nucleotide sequence ID" value="NZ_CP071518.1"/>
</dbReference>
<gene>
    <name evidence="1" type="ORF">I8J32_003065</name>
</gene>
<dbReference type="Proteomes" id="UP000639274">
    <property type="component" value="Chromosome"/>
</dbReference>
<keyword evidence="2" id="KW-1185">Reference proteome</keyword>
<name>A0A974Y019_9GAMM</name>
<protein>
    <submittedName>
        <fullName evidence="1">Uncharacterized protein</fullName>
    </submittedName>
</protein>
<evidence type="ECO:0000313" key="1">
    <source>
        <dbReference type="EMBL" id="QSX78921.1"/>
    </source>
</evidence>
<proteinExistence type="predicted"/>
<organism evidence="1 2">
    <name type="scientific">Agrilutibacter solisilvae</name>
    <dbReference type="NCBI Taxonomy" id="2763317"/>
    <lineage>
        <taxon>Bacteria</taxon>
        <taxon>Pseudomonadati</taxon>
        <taxon>Pseudomonadota</taxon>
        <taxon>Gammaproteobacteria</taxon>
        <taxon>Lysobacterales</taxon>
        <taxon>Lysobacteraceae</taxon>
        <taxon>Agrilutibacter</taxon>
    </lineage>
</organism>